<reference evidence="8 9" key="1">
    <citation type="journal article" date="2009" name="J. Bacteriol.">
        <title>Complete and draft genome sequences of six members of the Aquificales.</title>
        <authorList>
            <person name="Reysenbach A.L."/>
            <person name="Hamamura N."/>
            <person name="Podar M."/>
            <person name="Griffiths E."/>
            <person name="Ferreira S."/>
            <person name="Hochstein R."/>
            <person name="Heidelberg J."/>
            <person name="Johnson J."/>
            <person name="Mead D."/>
            <person name="Pohorille A."/>
            <person name="Sarmiento M."/>
            <person name="Schweighofer K."/>
            <person name="Seshadri R."/>
            <person name="Voytek M.A."/>
        </authorList>
    </citation>
    <scope>NUCLEOTIDE SEQUENCE [LARGE SCALE GENOMIC DNA]</scope>
    <source>
        <strain evidence="9">Az-Fu1 / DSM 15241 / OCM 825</strain>
    </source>
</reference>
<dbReference type="KEGG" id="saf:SULAZ_1607"/>
<dbReference type="OrthoDB" id="24360at2"/>
<dbReference type="InterPro" id="IPR010173">
    <property type="entry name" value="CRISPR-assoc_Csm5"/>
</dbReference>
<proteinExistence type="inferred from homology"/>
<dbReference type="Pfam" id="PF03787">
    <property type="entry name" value="RAMPs"/>
    <property type="match status" value="1"/>
</dbReference>
<dbReference type="PANTHER" id="PTHR38007:SF1">
    <property type="entry name" value="CRISPR SYSTEM CMS PROTEIN CSM5"/>
    <property type="match status" value="1"/>
</dbReference>
<dbReference type="Proteomes" id="UP000001369">
    <property type="component" value="Chromosome"/>
</dbReference>
<evidence type="ECO:0000256" key="1">
    <source>
        <dbReference type="ARBA" id="ARBA00003088"/>
    </source>
</evidence>
<dbReference type="eggNOG" id="COG1332">
    <property type="taxonomic scope" value="Bacteria"/>
</dbReference>
<dbReference type="RefSeq" id="WP_012673602.1">
    <property type="nucleotide sequence ID" value="NC_012438.1"/>
</dbReference>
<dbReference type="NCBIfam" id="TIGR01899">
    <property type="entry name" value="cas_TM1807_csm5"/>
    <property type="match status" value="1"/>
</dbReference>
<organism evidence="8 9">
    <name type="scientific">Sulfurihydrogenibium azorense (strain DSM 15241 / OCM 825 / Az-Fu1)</name>
    <dbReference type="NCBI Taxonomy" id="204536"/>
    <lineage>
        <taxon>Bacteria</taxon>
        <taxon>Pseudomonadati</taxon>
        <taxon>Aquificota</taxon>
        <taxon>Aquificia</taxon>
        <taxon>Aquificales</taxon>
        <taxon>Hydrogenothermaceae</taxon>
        <taxon>Sulfurihydrogenibium</taxon>
    </lineage>
</organism>
<dbReference type="EMBL" id="CP001229">
    <property type="protein sequence ID" value="ACN98277.1"/>
    <property type="molecule type" value="Genomic_DNA"/>
</dbReference>
<gene>
    <name evidence="8" type="primary">csm_4</name>
    <name evidence="8" type="ordered locus">SULAZ_1607</name>
</gene>
<accession>C1DWT3</accession>
<evidence type="ECO:0000259" key="7">
    <source>
        <dbReference type="Pfam" id="PF03787"/>
    </source>
</evidence>
<feature type="domain" description="CRISPR type III-associated protein" evidence="7">
    <location>
        <begin position="5"/>
        <end position="317"/>
    </location>
</feature>
<sequence>MKFNLTVLSPIHIGNGNQISNWSYSYDERNKKIKIYNFEEVVKSLKDNVQRLINLTSLIERHPLEKSLGEVISSYGITVKPLYQIEFKGDIKRKNGNEYKPIYEFIKESGKVYIPGSEIKGAIRTALFYKILKDKFLESPAIKNKFLEDYKECVNVSNYRDERERKANIKKNFSNFIKRWESIAFRAGFSKVFDREFKQEDAKKDILKLLLVSDSDLKDPQECLEVQDIKSLGVSRGFRELHELLKVGTKFTIDLEVSFKEEYKELLPETYGYLDLELKKIKEACSEFANAILNEDIHYIENIKNTNIKNTNEINDKEKESILNKLKKRRELVEKGFFVLRLGKHQGFLSTTINLLVKELAPEVYSEVYPNLVNKGYKDKPNKSRKITYDNEFMGWCVLIKAE</sequence>
<name>C1DWT3_SULAA</name>
<evidence type="ECO:0000313" key="8">
    <source>
        <dbReference type="EMBL" id="ACN98277.1"/>
    </source>
</evidence>
<dbReference type="STRING" id="204536.SULAZ_1607"/>
<keyword evidence="9" id="KW-1185">Reference proteome</keyword>
<evidence type="ECO:0000256" key="3">
    <source>
        <dbReference type="ARBA" id="ARBA00016113"/>
    </source>
</evidence>
<evidence type="ECO:0000256" key="4">
    <source>
        <dbReference type="ARBA" id="ARBA00022884"/>
    </source>
</evidence>
<dbReference type="InterPro" id="IPR005537">
    <property type="entry name" value="RAMP_III_fam"/>
</dbReference>
<comment type="similarity">
    <text evidence="2">Belongs to the CRISPR-associated Csm5 family.</text>
</comment>
<evidence type="ECO:0000313" key="9">
    <source>
        <dbReference type="Proteomes" id="UP000001369"/>
    </source>
</evidence>
<evidence type="ECO:0000256" key="2">
    <source>
        <dbReference type="ARBA" id="ARBA00006680"/>
    </source>
</evidence>
<keyword evidence="4" id="KW-0694">RNA-binding</keyword>
<dbReference type="HOGENOM" id="CLU_036878_3_0_0"/>
<dbReference type="AlphaFoldDB" id="C1DWT3"/>
<keyword evidence="5" id="KW-0051">Antiviral defense</keyword>
<comment type="function">
    <text evidence="1">This subunit might be involved in maturation of a crRNA intermediate to its mature form.</text>
</comment>
<protein>
    <recommendedName>
        <fullName evidence="3">CRISPR system Cms protein Csm5</fullName>
    </recommendedName>
    <alternativeName>
        <fullName evidence="6">CRISPR type III A-associated protein Csm5</fullName>
    </alternativeName>
</protein>
<dbReference type="PANTHER" id="PTHR38007">
    <property type="entry name" value="CRISPR SYSTEM CMS PROTEIN CSM5"/>
    <property type="match status" value="1"/>
</dbReference>
<evidence type="ECO:0000256" key="5">
    <source>
        <dbReference type="ARBA" id="ARBA00023118"/>
    </source>
</evidence>
<evidence type="ECO:0000256" key="6">
    <source>
        <dbReference type="ARBA" id="ARBA00031720"/>
    </source>
</evidence>
<dbReference type="GO" id="GO:0003723">
    <property type="term" value="F:RNA binding"/>
    <property type="evidence" value="ECO:0007669"/>
    <property type="project" value="UniProtKB-KW"/>
</dbReference>
<dbReference type="GO" id="GO:0051607">
    <property type="term" value="P:defense response to virus"/>
    <property type="evidence" value="ECO:0007669"/>
    <property type="project" value="UniProtKB-KW"/>
</dbReference>